<feature type="non-terminal residue" evidence="2">
    <location>
        <position position="301"/>
    </location>
</feature>
<gene>
    <name evidence="2" type="ORF">TSPGSL018_2201</name>
</gene>
<name>A0A061SHZ6_9CHLO</name>
<reference evidence="2" key="1">
    <citation type="submission" date="2014-05" db="EMBL/GenBank/DDBJ databases">
        <title>The transcriptome of the halophilic microalga Tetraselmis sp. GSL018 isolated from the Great Salt Lake, Utah.</title>
        <authorList>
            <person name="Jinkerson R.E."/>
            <person name="D'Adamo S."/>
            <person name="Posewitz M.C."/>
        </authorList>
    </citation>
    <scope>NUCLEOTIDE SEQUENCE</scope>
    <source>
        <strain evidence="2">GSL018</strain>
    </source>
</reference>
<accession>A0A061SHZ6</accession>
<feature type="region of interest" description="Disordered" evidence="1">
    <location>
        <begin position="71"/>
        <end position="144"/>
    </location>
</feature>
<organism evidence="2">
    <name type="scientific">Tetraselmis sp. GSL018</name>
    <dbReference type="NCBI Taxonomy" id="582737"/>
    <lineage>
        <taxon>Eukaryota</taxon>
        <taxon>Viridiplantae</taxon>
        <taxon>Chlorophyta</taxon>
        <taxon>core chlorophytes</taxon>
        <taxon>Chlorodendrophyceae</taxon>
        <taxon>Chlorodendrales</taxon>
        <taxon>Chlorodendraceae</taxon>
        <taxon>Tetraselmis</taxon>
    </lineage>
</organism>
<dbReference type="AlphaFoldDB" id="A0A061SHZ6"/>
<protein>
    <submittedName>
        <fullName evidence="2">Uncharacterized protein</fullName>
    </submittedName>
</protein>
<proteinExistence type="predicted"/>
<evidence type="ECO:0000313" key="2">
    <source>
        <dbReference type="EMBL" id="JAC83913.1"/>
    </source>
</evidence>
<feature type="region of interest" description="Disordered" evidence="1">
    <location>
        <begin position="253"/>
        <end position="279"/>
    </location>
</feature>
<evidence type="ECO:0000256" key="1">
    <source>
        <dbReference type="SAM" id="MobiDB-lite"/>
    </source>
</evidence>
<sequence length="301" mass="33346">MKQTEAVLGNLQRPSTAPASEVPLLCSSVRLNRRRTWQQDTFSCLDGTNVPVCQVQPQYHFSIQGHDIPRKCPTLVRSRPPRSPSARQERGNPQLKLLVRTYTKASGSKQSQKFDRSAGQAKPGISDVEDRDQVNPTEGGDRTVSDVVCNEEPLRVPTASILKDQNRLARIKSGDTVPPLQCLSESRHAAIRSAASSARLRWNNVGNVWRRPEVEECTPSSCFFEALDEALRSLKLRELDEAAAREEASKAALSILPSPETLPKRPPSSRGSTPAAKRSELWCPNPVRLRRLEEFVASAGH</sequence>
<dbReference type="EMBL" id="GBEZ01001024">
    <property type="protein sequence ID" value="JAC83913.1"/>
    <property type="molecule type" value="Transcribed_RNA"/>
</dbReference>